<keyword evidence="3 5" id="KW-1133">Transmembrane helix</keyword>
<comment type="caution">
    <text evidence="6">The sequence shown here is derived from an EMBL/GenBank/DDBJ whole genome shotgun (WGS) entry which is preliminary data.</text>
</comment>
<feature type="transmembrane region" description="Helical" evidence="5">
    <location>
        <begin position="89"/>
        <end position="116"/>
    </location>
</feature>
<evidence type="ECO:0000256" key="4">
    <source>
        <dbReference type="ARBA" id="ARBA00023136"/>
    </source>
</evidence>
<feature type="transmembrane region" description="Helical" evidence="5">
    <location>
        <begin position="31"/>
        <end position="54"/>
    </location>
</feature>
<evidence type="ECO:0000256" key="5">
    <source>
        <dbReference type="SAM" id="Phobius"/>
    </source>
</evidence>
<dbReference type="AlphaFoldDB" id="A0A556A930"/>
<comment type="subcellular location">
    <subcellularLocation>
        <location evidence="1">Membrane</location>
        <topology evidence="1">Multi-pass membrane protein</topology>
    </subcellularLocation>
</comment>
<sequence>MSNHSPTPASRVGAVTRAFSRAVVSQMHPRMLFALLLPFLVVLLGSIALVWLFWDAVVAWLGTTVFEWPMVQQVDSWLVAVGLISLKLWLAPLLAAAILLPASGILGVAIAAVFVMPLVLRHLKLGPYADVAKRGELALVASTWNAIWVVSIFCVGWLFTMPLWLLPPLAVVLPVLWWSFAFTRMLRLDATADFATREERRELLARHNAEFWIMGLICALLSLLPPAWFFLPVFSSLFFAHFALDALRRLRERDQPPPIVDLTAAPIAPVAGPAGRQLPRM</sequence>
<proteinExistence type="predicted"/>
<feature type="transmembrane region" description="Helical" evidence="5">
    <location>
        <begin position="137"/>
        <end position="159"/>
    </location>
</feature>
<dbReference type="RefSeq" id="WP_143950800.1">
    <property type="nucleotide sequence ID" value="NZ_BAABMB010000005.1"/>
</dbReference>
<organism evidence="6 7">
    <name type="scientific">Verticiella sediminum</name>
    <dbReference type="NCBI Taxonomy" id="1247510"/>
    <lineage>
        <taxon>Bacteria</taxon>
        <taxon>Pseudomonadati</taxon>
        <taxon>Pseudomonadota</taxon>
        <taxon>Betaproteobacteria</taxon>
        <taxon>Burkholderiales</taxon>
        <taxon>Alcaligenaceae</taxon>
        <taxon>Verticiella</taxon>
    </lineage>
</organism>
<keyword evidence="7" id="KW-1185">Reference proteome</keyword>
<evidence type="ECO:0000313" key="7">
    <source>
        <dbReference type="Proteomes" id="UP000318405"/>
    </source>
</evidence>
<gene>
    <name evidence="6" type="ORF">FOZ76_23860</name>
</gene>
<evidence type="ECO:0000313" key="6">
    <source>
        <dbReference type="EMBL" id="TSH89396.1"/>
    </source>
</evidence>
<dbReference type="EMBL" id="VLTJ01000041">
    <property type="protein sequence ID" value="TSH89396.1"/>
    <property type="molecule type" value="Genomic_DNA"/>
</dbReference>
<dbReference type="Pfam" id="PF07264">
    <property type="entry name" value="EI24"/>
    <property type="match status" value="1"/>
</dbReference>
<accession>A0A556A930</accession>
<name>A0A556A930_9BURK</name>
<keyword evidence="4 5" id="KW-0472">Membrane</keyword>
<feature type="transmembrane region" description="Helical" evidence="5">
    <location>
        <begin position="203"/>
        <end position="223"/>
    </location>
</feature>
<dbReference type="OrthoDB" id="8565703at2"/>
<evidence type="ECO:0000256" key="1">
    <source>
        <dbReference type="ARBA" id="ARBA00004141"/>
    </source>
</evidence>
<evidence type="ECO:0000256" key="2">
    <source>
        <dbReference type="ARBA" id="ARBA00022692"/>
    </source>
</evidence>
<feature type="transmembrane region" description="Helical" evidence="5">
    <location>
        <begin position="165"/>
        <end position="182"/>
    </location>
</feature>
<reference evidence="6 7" key="1">
    <citation type="submission" date="2019-07" db="EMBL/GenBank/DDBJ databases">
        <title>Qingshengfaniella alkalisoli gen. nov., sp. nov., isolated from saline soil.</title>
        <authorList>
            <person name="Xu L."/>
            <person name="Huang X.-X."/>
            <person name="Sun J.-Q."/>
        </authorList>
    </citation>
    <scope>NUCLEOTIDE SEQUENCE [LARGE SCALE GENOMIC DNA]</scope>
    <source>
        <strain evidence="6 7">DSM 27279</strain>
    </source>
</reference>
<dbReference type="InterPro" id="IPR059112">
    <property type="entry name" value="CysZ/EI24"/>
</dbReference>
<protein>
    <submittedName>
        <fullName evidence="6">EI24 domain-containing protein</fullName>
    </submittedName>
</protein>
<dbReference type="Proteomes" id="UP000318405">
    <property type="component" value="Unassembled WGS sequence"/>
</dbReference>
<keyword evidence="2 5" id="KW-0812">Transmembrane</keyword>
<evidence type="ECO:0000256" key="3">
    <source>
        <dbReference type="ARBA" id="ARBA00022989"/>
    </source>
</evidence>